<reference evidence="1" key="1">
    <citation type="submission" date="2020-11" db="EMBL/GenBank/DDBJ databases">
        <title>Isolation and identification of active actinomycetes.</title>
        <authorList>
            <person name="Sun X."/>
        </authorList>
    </citation>
    <scope>NUCLEOTIDE SEQUENCE</scope>
    <source>
        <strain evidence="1">NEAU-A11</strain>
    </source>
</reference>
<organism evidence="1 2">
    <name type="scientific">Actinoplanes aureus</name>
    <dbReference type="NCBI Taxonomy" id="2792083"/>
    <lineage>
        <taxon>Bacteria</taxon>
        <taxon>Bacillati</taxon>
        <taxon>Actinomycetota</taxon>
        <taxon>Actinomycetes</taxon>
        <taxon>Micromonosporales</taxon>
        <taxon>Micromonosporaceae</taxon>
        <taxon>Actinoplanes</taxon>
    </lineage>
</organism>
<gene>
    <name evidence="1" type="ORF">I4J89_40270</name>
</gene>
<sequence>MIAVLVFGVAALGVAAGVLIGFSIGTARTREALRAARYRDAIALAADLVETPDALDLRDRAQRILAAHRAAHTEQEF</sequence>
<comment type="caution">
    <text evidence="1">The sequence shown here is derived from an EMBL/GenBank/DDBJ whole genome shotgun (WGS) entry which is preliminary data.</text>
</comment>
<protein>
    <submittedName>
        <fullName evidence="1">Uncharacterized protein</fullName>
    </submittedName>
</protein>
<name>A0A931CCS4_9ACTN</name>
<accession>A0A931CCS4</accession>
<evidence type="ECO:0000313" key="2">
    <source>
        <dbReference type="Proteomes" id="UP000598146"/>
    </source>
</evidence>
<dbReference type="AlphaFoldDB" id="A0A931CCS4"/>
<dbReference type="EMBL" id="JADQTO010000029">
    <property type="protein sequence ID" value="MBG0567699.1"/>
    <property type="molecule type" value="Genomic_DNA"/>
</dbReference>
<evidence type="ECO:0000313" key="1">
    <source>
        <dbReference type="EMBL" id="MBG0567699.1"/>
    </source>
</evidence>
<dbReference type="Proteomes" id="UP000598146">
    <property type="component" value="Unassembled WGS sequence"/>
</dbReference>
<dbReference type="RefSeq" id="WP_196419472.1">
    <property type="nucleotide sequence ID" value="NZ_JADQTO010000029.1"/>
</dbReference>
<proteinExistence type="predicted"/>
<keyword evidence="2" id="KW-1185">Reference proteome</keyword>